<evidence type="ECO:0000313" key="3">
    <source>
        <dbReference type="Proteomes" id="UP000815325"/>
    </source>
</evidence>
<name>A0ABZ3LK69_DUNSA</name>
<keyword evidence="3" id="KW-1185">Reference proteome</keyword>
<dbReference type="Proteomes" id="UP000815325">
    <property type="component" value="Unassembled WGS sequence"/>
</dbReference>
<dbReference type="Pfam" id="PF21208">
    <property type="entry name" value="euk_SelB_III"/>
    <property type="match status" value="1"/>
</dbReference>
<protein>
    <submittedName>
        <fullName evidence="2">SelEFf</fullName>
    </submittedName>
</protein>
<dbReference type="InterPro" id="IPR050055">
    <property type="entry name" value="EF-Tu_GTPase"/>
</dbReference>
<dbReference type="Pfam" id="PF21131">
    <property type="entry name" value="eEFSec_4th"/>
    <property type="match status" value="1"/>
</dbReference>
<dbReference type="InterPro" id="IPR049393">
    <property type="entry name" value="eEFSec_III"/>
</dbReference>
<dbReference type="PRINTS" id="PR00315">
    <property type="entry name" value="ELONGATNFCT"/>
</dbReference>
<evidence type="ECO:0000313" key="2">
    <source>
        <dbReference type="EMBL" id="KAF5841817.1"/>
    </source>
</evidence>
<sequence>MGLIIYGLHSGEKTEMLSRFRGRSRQSCGNPAARTQYYSVSALSTSLSTAALDKHPQSKERGITLDLGFSSFTVPLPEHLAHLPYDELQFTMVDCPGHASLIRTIIGGVQIIDMMILVVDITKGLQTQTAECMVVGEIATSNLIVALNKCDMLPEDNRPKAIKKAQKRLSQTFDMTKFAGASMVPMAARQGAEDPGVQQLKEALTQMVPPDTRAAVPDKPFLFAVDHCFPIKGQGTVMTGTVLQGTVSVGESIELPSLKLCKPVRSMQMFKRPMNKIVQGDRAGICVTQLDPELVERGVVCAPGTVPTFTGAIAAVEKIRFYSGQVPSKAKFHVSVGHATVMATPIFFGLPDGEGVAQDAALAMMMENLSSMASRNPAPIHFDAAHEYVYQEELYGLEGRPLGASPSLKQTQGDGVEAYSLNDPDCPCHYGRQWAYLQFEHPVTAPRDSLVIAAKFDGDVHGEMCRLAFYGRILSIVDPSKPQDLQQMKVYKMKEKRGTIERIMPDGQTAIVRGMFKKETDPSIYTNLKVTTADGAEEGTIESTFGKSGKQKVYFPNGLLVASQGGSGDKTVVLRCKRYIFDQNRKRLKQ</sequence>
<evidence type="ECO:0000259" key="1">
    <source>
        <dbReference type="PROSITE" id="PS51722"/>
    </source>
</evidence>
<dbReference type="PANTHER" id="PTHR43721:SF11">
    <property type="entry name" value="SELENOCYSTEINE-SPECIFIC ELONGATION FACTOR"/>
    <property type="match status" value="1"/>
</dbReference>
<accession>A0ABZ3LK69</accession>
<dbReference type="InterPro" id="IPR027417">
    <property type="entry name" value="P-loop_NTPase"/>
</dbReference>
<dbReference type="SUPFAM" id="SSF52540">
    <property type="entry name" value="P-loop containing nucleoside triphosphate hydrolases"/>
    <property type="match status" value="1"/>
</dbReference>
<feature type="domain" description="Tr-type G" evidence="1">
    <location>
        <begin position="1"/>
        <end position="212"/>
    </location>
</feature>
<dbReference type="SUPFAM" id="SSF50447">
    <property type="entry name" value="Translation proteins"/>
    <property type="match status" value="1"/>
</dbReference>
<dbReference type="PROSITE" id="PS51722">
    <property type="entry name" value="G_TR_2"/>
    <property type="match status" value="1"/>
</dbReference>
<gene>
    <name evidence="2" type="ORF">DUNSADRAFT_11133</name>
</gene>
<dbReference type="CDD" id="cd03696">
    <property type="entry name" value="SelB_II"/>
    <property type="match status" value="1"/>
</dbReference>
<dbReference type="InterPro" id="IPR009000">
    <property type="entry name" value="Transl_B-barrel_sf"/>
</dbReference>
<comment type="caution">
    <text evidence="2">The sequence shown here is derived from an EMBL/GenBank/DDBJ whole genome shotgun (WGS) entry which is preliminary data.</text>
</comment>
<dbReference type="Gene3D" id="2.40.30.10">
    <property type="entry name" value="Translation factors"/>
    <property type="match status" value="1"/>
</dbReference>
<dbReference type="InterPro" id="IPR049394">
    <property type="entry name" value="eEFSec_C"/>
</dbReference>
<dbReference type="EMBL" id="MU069476">
    <property type="protein sequence ID" value="KAF5841817.1"/>
    <property type="molecule type" value="Genomic_DNA"/>
</dbReference>
<proteinExistence type="predicted"/>
<dbReference type="InterPro" id="IPR000795">
    <property type="entry name" value="T_Tr_GTP-bd_dom"/>
</dbReference>
<dbReference type="PANTHER" id="PTHR43721">
    <property type="entry name" value="ELONGATION FACTOR TU-RELATED"/>
    <property type="match status" value="1"/>
</dbReference>
<reference evidence="2" key="1">
    <citation type="submission" date="2017-08" db="EMBL/GenBank/DDBJ databases">
        <authorList>
            <person name="Polle J.E."/>
            <person name="Barry K."/>
            <person name="Cushman J."/>
            <person name="Schmutz J."/>
            <person name="Tran D."/>
            <person name="Hathwaick L.T."/>
            <person name="Yim W.C."/>
            <person name="Jenkins J."/>
            <person name="Mckie-Krisberg Z.M."/>
            <person name="Prochnik S."/>
            <person name="Lindquist E."/>
            <person name="Dockter R.B."/>
            <person name="Adam C."/>
            <person name="Molina H."/>
            <person name="Bunkerborg J."/>
            <person name="Jin E."/>
            <person name="Buchheim M."/>
            <person name="Magnuson J."/>
        </authorList>
    </citation>
    <scope>NUCLEOTIDE SEQUENCE</scope>
    <source>
        <strain evidence="2">CCAP 19/18</strain>
    </source>
</reference>
<dbReference type="Pfam" id="PF00009">
    <property type="entry name" value="GTP_EFTU"/>
    <property type="match status" value="1"/>
</dbReference>
<dbReference type="CDD" id="cd04094">
    <property type="entry name" value="eSelB_III"/>
    <property type="match status" value="1"/>
</dbReference>
<organism evidence="2 3">
    <name type="scientific">Dunaliella salina</name>
    <name type="common">Green alga</name>
    <name type="synonym">Protococcus salinus</name>
    <dbReference type="NCBI Taxonomy" id="3046"/>
    <lineage>
        <taxon>Eukaryota</taxon>
        <taxon>Viridiplantae</taxon>
        <taxon>Chlorophyta</taxon>
        <taxon>core chlorophytes</taxon>
        <taxon>Chlorophyceae</taxon>
        <taxon>CS clade</taxon>
        <taxon>Chlamydomonadales</taxon>
        <taxon>Dunaliellaceae</taxon>
        <taxon>Dunaliella</taxon>
    </lineage>
</organism>
<dbReference type="Gene3D" id="3.40.50.300">
    <property type="entry name" value="P-loop containing nucleotide triphosphate hydrolases"/>
    <property type="match status" value="1"/>
</dbReference>